<dbReference type="GO" id="GO:0005634">
    <property type="term" value="C:nucleus"/>
    <property type="evidence" value="ECO:0007669"/>
    <property type="project" value="TreeGrafter"/>
</dbReference>
<evidence type="ECO:0000256" key="4">
    <source>
        <dbReference type="ARBA" id="ARBA00022801"/>
    </source>
</evidence>
<evidence type="ECO:0000256" key="1">
    <source>
        <dbReference type="ARBA" id="ARBA00005234"/>
    </source>
</evidence>
<evidence type="ECO:0000313" key="8">
    <source>
        <dbReference type="EMBL" id="RZC52531.1"/>
    </source>
</evidence>
<feature type="compositionally biased region" description="Polar residues" evidence="6">
    <location>
        <begin position="121"/>
        <end position="132"/>
    </location>
</feature>
<keyword evidence="3" id="KW-0833">Ubl conjugation pathway</keyword>
<dbReference type="InterPro" id="IPR003653">
    <property type="entry name" value="Peptidase_C48_C"/>
</dbReference>
<keyword evidence="9" id="KW-1185">Reference proteome</keyword>
<feature type="region of interest" description="Disordered" evidence="6">
    <location>
        <begin position="1"/>
        <end position="44"/>
    </location>
</feature>
<dbReference type="PROSITE" id="PS50600">
    <property type="entry name" value="ULP_PROTEASE"/>
    <property type="match status" value="1"/>
</dbReference>
<dbReference type="EMBL" id="CM010716">
    <property type="protein sequence ID" value="RZC52531.1"/>
    <property type="molecule type" value="Genomic_DNA"/>
</dbReference>
<evidence type="ECO:0000256" key="6">
    <source>
        <dbReference type="SAM" id="MobiDB-lite"/>
    </source>
</evidence>
<proteinExistence type="inferred from homology"/>
<reference evidence="8 9" key="1">
    <citation type="journal article" date="2018" name="Science">
        <title>The opium poppy genome and morphinan production.</title>
        <authorList>
            <person name="Guo L."/>
            <person name="Winzer T."/>
            <person name="Yang X."/>
            <person name="Li Y."/>
            <person name="Ning Z."/>
            <person name="He Z."/>
            <person name="Teodor R."/>
            <person name="Lu Y."/>
            <person name="Bowser T.A."/>
            <person name="Graham I.A."/>
            <person name="Ye K."/>
        </authorList>
    </citation>
    <scope>NUCLEOTIDE SEQUENCE [LARGE SCALE GENOMIC DNA]</scope>
    <source>
        <strain evidence="9">cv. HN1</strain>
        <tissue evidence="8">Leaves</tissue>
    </source>
</reference>
<name>A0A4Y7IXQ5_PAPSO</name>
<dbReference type="GO" id="GO:0016929">
    <property type="term" value="F:deSUMOylase activity"/>
    <property type="evidence" value="ECO:0007669"/>
    <property type="project" value="TreeGrafter"/>
</dbReference>
<evidence type="ECO:0000256" key="5">
    <source>
        <dbReference type="ARBA" id="ARBA00022807"/>
    </source>
</evidence>
<feature type="domain" description="Ubiquitin-like protease family profile" evidence="7">
    <location>
        <begin position="238"/>
        <end position="410"/>
    </location>
</feature>
<dbReference type="Gene3D" id="3.40.395.10">
    <property type="entry name" value="Adenoviral Proteinase, Chain A"/>
    <property type="match status" value="1"/>
</dbReference>
<sequence length="440" mass="51316">MYINQEQYMTPDSLRSTTTSSSRSRNSISRIDQYPKPTQSIKREIHGPCRNHKFRRSPDVVTNTFSQENQYKMMLIHRYEQAKSSALDTFRYLRKSDFETRSSSKKDVISEASSLDEDSLQRTPVSAGSTDSSLHRKYANCTDNRSRGLLFTGLSVEWSLRSCRKGHESAEKQKLDVNNLTSEVRERLIIAKEPLNKQEEGFSELFAPLTEAEQNQVSIAFARVNRQKILVAHQHSNIEITGQILQCLKPRGWLNDEVINVYFGLLKEREQREPKKFLKCHFFNTFFYKKLISARDGYDFKAVRRWTTLKKIGYHLLECDKIFVPIIKNLHWCLAVINKKDQKFQYFDSLKGIDYQVLEALARYYMDEVKDKSGEDINTASWTFECPHDIPTQENGSDCGMFMIKYADFFSRGLSLCFSQKDMPYFRERTAVEILSLTVE</sequence>
<dbReference type="FunFam" id="3.40.395.10:FF:000005">
    <property type="entry name" value="Ubiquitin-like-specific protease ESD4"/>
    <property type="match status" value="1"/>
</dbReference>
<dbReference type="PANTHER" id="PTHR12606">
    <property type="entry name" value="SENTRIN/SUMO-SPECIFIC PROTEASE"/>
    <property type="match status" value="1"/>
</dbReference>
<feature type="compositionally biased region" description="Polar residues" evidence="6">
    <location>
        <begin position="1"/>
        <end position="10"/>
    </location>
</feature>
<keyword evidence="4" id="KW-0378">Hydrolase</keyword>
<dbReference type="AlphaFoldDB" id="A0A4Y7IXQ5"/>
<dbReference type="Proteomes" id="UP000316621">
    <property type="component" value="Chromosome 2"/>
</dbReference>
<organism evidence="8 9">
    <name type="scientific">Papaver somniferum</name>
    <name type="common">Opium poppy</name>
    <dbReference type="NCBI Taxonomy" id="3469"/>
    <lineage>
        <taxon>Eukaryota</taxon>
        <taxon>Viridiplantae</taxon>
        <taxon>Streptophyta</taxon>
        <taxon>Embryophyta</taxon>
        <taxon>Tracheophyta</taxon>
        <taxon>Spermatophyta</taxon>
        <taxon>Magnoliopsida</taxon>
        <taxon>Ranunculales</taxon>
        <taxon>Papaveraceae</taxon>
        <taxon>Papaveroideae</taxon>
        <taxon>Papaver</taxon>
    </lineage>
</organism>
<dbReference type="GO" id="GO:0006508">
    <property type="term" value="P:proteolysis"/>
    <property type="evidence" value="ECO:0007669"/>
    <property type="project" value="UniProtKB-KW"/>
</dbReference>
<dbReference type="Pfam" id="PF02902">
    <property type="entry name" value="Peptidase_C48"/>
    <property type="match status" value="1"/>
</dbReference>
<evidence type="ECO:0000256" key="3">
    <source>
        <dbReference type="ARBA" id="ARBA00022786"/>
    </source>
</evidence>
<accession>A0A4Y7IXQ5</accession>
<keyword evidence="2" id="KW-0645">Protease</keyword>
<keyword evidence="5" id="KW-0788">Thiol protease</keyword>
<evidence type="ECO:0000313" key="9">
    <source>
        <dbReference type="Proteomes" id="UP000316621"/>
    </source>
</evidence>
<dbReference type="InterPro" id="IPR038765">
    <property type="entry name" value="Papain-like_cys_pep_sf"/>
</dbReference>
<dbReference type="Gramene" id="RZC52531">
    <property type="protein sequence ID" value="RZC52531"/>
    <property type="gene ID" value="C5167_020959"/>
</dbReference>
<evidence type="ECO:0000256" key="2">
    <source>
        <dbReference type="ARBA" id="ARBA00022670"/>
    </source>
</evidence>
<evidence type="ECO:0000259" key="7">
    <source>
        <dbReference type="PROSITE" id="PS50600"/>
    </source>
</evidence>
<feature type="region of interest" description="Disordered" evidence="6">
    <location>
        <begin position="103"/>
        <end position="133"/>
    </location>
</feature>
<dbReference type="STRING" id="3469.A0A4Y7IXQ5"/>
<comment type="similarity">
    <text evidence="1">Belongs to the peptidase C48 family.</text>
</comment>
<dbReference type="GO" id="GO:0016926">
    <property type="term" value="P:protein desumoylation"/>
    <property type="evidence" value="ECO:0007669"/>
    <property type="project" value="TreeGrafter"/>
</dbReference>
<dbReference type="PANTHER" id="PTHR12606:SF1">
    <property type="entry name" value="UBIQUITIN-LIKE-SPECIFIC PROTEASE 1A"/>
    <property type="match status" value="1"/>
</dbReference>
<dbReference type="SUPFAM" id="SSF54001">
    <property type="entry name" value="Cysteine proteinases"/>
    <property type="match status" value="1"/>
</dbReference>
<gene>
    <name evidence="8" type="ORF">C5167_020959</name>
</gene>
<dbReference type="OrthoDB" id="1939479at2759"/>
<feature type="compositionally biased region" description="Low complexity" evidence="6">
    <location>
        <begin position="13"/>
        <end position="30"/>
    </location>
</feature>
<protein>
    <recommendedName>
        <fullName evidence="7">Ubiquitin-like protease family profile domain-containing protein</fullName>
    </recommendedName>
</protein>